<gene>
    <name evidence="6" type="ORF">ACJRO7_022103</name>
</gene>
<sequence>MSLDETLAVTTAQEDEEFLFAFKQDMISCVPLVLKATIELGILKLLSESSAQLSPIHIVSRLSIKNPDAAITINRILRLLASFSFLSCTLMQDKARRPKRTYRLGPLSKYYVSEQGASMAPWLLLLFDEVSLRTWYGKDNPIKLTNGAILFDYTGIDPRYNNHFNNAMKCMSTIFMGKFMVTYCEFENAKMVVNIGGGDGKCLKFIVSKHPHLQGINFDLPHVVKNGLSYPGLEHVGRSFVDDPIPKGDILLTNFTDEFGIQLLKKCWKALPVSGKVVIIDPVSPEYPGTDLVARATFTSDMVMLALPPGGKDRTLREVEVVAHAAGFSSPKVGCQVLNMWALELSRCRMNNYLELFTSRPFL</sequence>
<dbReference type="InterPro" id="IPR001077">
    <property type="entry name" value="COMT_C"/>
</dbReference>
<keyword evidence="7" id="KW-1185">Reference proteome</keyword>
<reference evidence="6 7" key="1">
    <citation type="submission" date="2024-11" db="EMBL/GenBank/DDBJ databases">
        <title>Chromosome-level genome assembly of Eucalyptus globulus Labill. provides insights into its genome evolution.</title>
        <authorList>
            <person name="Li X."/>
        </authorList>
    </citation>
    <scope>NUCLEOTIDE SEQUENCE [LARGE SCALE GENOMIC DNA]</scope>
    <source>
        <strain evidence="6">CL2024</strain>
        <tissue evidence="6">Fresh tender leaves</tissue>
    </source>
</reference>
<keyword evidence="2" id="KW-0808">Transferase</keyword>
<comment type="caution">
    <text evidence="6">The sequence shown here is derived from an EMBL/GenBank/DDBJ whole genome shotgun (WGS) entry which is preliminary data.</text>
</comment>
<dbReference type="Pfam" id="PF08100">
    <property type="entry name" value="Dimerisation"/>
    <property type="match status" value="1"/>
</dbReference>
<dbReference type="InterPro" id="IPR036388">
    <property type="entry name" value="WH-like_DNA-bd_sf"/>
</dbReference>
<dbReference type="Gene3D" id="3.40.50.150">
    <property type="entry name" value="Vaccinia Virus protein VP39"/>
    <property type="match status" value="1"/>
</dbReference>
<dbReference type="FunFam" id="1.10.10.10:FF:000357">
    <property type="entry name" value="Caffeic acid 3-O-methyltransferase"/>
    <property type="match status" value="1"/>
</dbReference>
<evidence type="ECO:0000256" key="3">
    <source>
        <dbReference type="ARBA" id="ARBA00022691"/>
    </source>
</evidence>
<dbReference type="SUPFAM" id="SSF53335">
    <property type="entry name" value="S-adenosyl-L-methionine-dependent methyltransferases"/>
    <property type="match status" value="1"/>
</dbReference>
<dbReference type="InterPro" id="IPR029063">
    <property type="entry name" value="SAM-dependent_MTases_sf"/>
</dbReference>
<dbReference type="EMBL" id="JBJKBG010000005">
    <property type="protein sequence ID" value="KAL3740924.1"/>
    <property type="molecule type" value="Genomic_DNA"/>
</dbReference>
<keyword evidence="3" id="KW-0949">S-adenosyl-L-methionine</keyword>
<dbReference type="InterPro" id="IPR016461">
    <property type="entry name" value="COMT-like"/>
</dbReference>
<dbReference type="GO" id="GO:0032259">
    <property type="term" value="P:methylation"/>
    <property type="evidence" value="ECO:0007669"/>
    <property type="project" value="UniProtKB-KW"/>
</dbReference>
<evidence type="ECO:0000259" key="5">
    <source>
        <dbReference type="Pfam" id="PF08100"/>
    </source>
</evidence>
<name>A0ABD3KRJ6_EUCGL</name>
<evidence type="ECO:0000313" key="7">
    <source>
        <dbReference type="Proteomes" id="UP001634007"/>
    </source>
</evidence>
<accession>A0ABD3KRJ6</accession>
<proteinExistence type="predicted"/>
<dbReference type="SUPFAM" id="SSF46785">
    <property type="entry name" value="Winged helix' DNA-binding domain"/>
    <property type="match status" value="1"/>
</dbReference>
<dbReference type="PROSITE" id="PS51683">
    <property type="entry name" value="SAM_OMT_II"/>
    <property type="match status" value="1"/>
</dbReference>
<feature type="domain" description="O-methyltransferase C-terminal" evidence="4">
    <location>
        <begin position="141"/>
        <end position="329"/>
    </location>
</feature>
<feature type="domain" description="O-methyltransferase dimerisation" evidence="5">
    <location>
        <begin position="29"/>
        <end position="113"/>
    </location>
</feature>
<evidence type="ECO:0000313" key="6">
    <source>
        <dbReference type="EMBL" id="KAL3740924.1"/>
    </source>
</evidence>
<dbReference type="Pfam" id="PF00891">
    <property type="entry name" value="Methyltransf_2"/>
    <property type="match status" value="1"/>
</dbReference>
<protein>
    <submittedName>
        <fullName evidence="6">Uncharacterized protein</fullName>
    </submittedName>
</protein>
<dbReference type="InterPro" id="IPR012967">
    <property type="entry name" value="COMT_dimerisation"/>
</dbReference>
<dbReference type="AlphaFoldDB" id="A0ABD3KRJ6"/>
<dbReference type="Gene3D" id="1.10.10.10">
    <property type="entry name" value="Winged helix-like DNA-binding domain superfamily/Winged helix DNA-binding domain"/>
    <property type="match status" value="1"/>
</dbReference>
<evidence type="ECO:0000259" key="4">
    <source>
        <dbReference type="Pfam" id="PF00891"/>
    </source>
</evidence>
<keyword evidence="1" id="KW-0489">Methyltransferase</keyword>
<dbReference type="InterPro" id="IPR036390">
    <property type="entry name" value="WH_DNA-bd_sf"/>
</dbReference>
<dbReference type="PANTHER" id="PTHR11746">
    <property type="entry name" value="O-METHYLTRANSFERASE"/>
    <property type="match status" value="1"/>
</dbReference>
<dbReference type="Proteomes" id="UP001634007">
    <property type="component" value="Unassembled WGS sequence"/>
</dbReference>
<evidence type="ECO:0000256" key="2">
    <source>
        <dbReference type="ARBA" id="ARBA00022679"/>
    </source>
</evidence>
<evidence type="ECO:0000256" key="1">
    <source>
        <dbReference type="ARBA" id="ARBA00022603"/>
    </source>
</evidence>
<dbReference type="GO" id="GO:0008168">
    <property type="term" value="F:methyltransferase activity"/>
    <property type="evidence" value="ECO:0007669"/>
    <property type="project" value="UniProtKB-KW"/>
</dbReference>
<dbReference type="PIRSF" id="PIRSF005739">
    <property type="entry name" value="O-mtase"/>
    <property type="match status" value="1"/>
</dbReference>
<organism evidence="6 7">
    <name type="scientific">Eucalyptus globulus</name>
    <name type="common">Tasmanian blue gum</name>
    <dbReference type="NCBI Taxonomy" id="34317"/>
    <lineage>
        <taxon>Eukaryota</taxon>
        <taxon>Viridiplantae</taxon>
        <taxon>Streptophyta</taxon>
        <taxon>Embryophyta</taxon>
        <taxon>Tracheophyta</taxon>
        <taxon>Spermatophyta</taxon>
        <taxon>Magnoliopsida</taxon>
        <taxon>eudicotyledons</taxon>
        <taxon>Gunneridae</taxon>
        <taxon>Pentapetalae</taxon>
        <taxon>rosids</taxon>
        <taxon>malvids</taxon>
        <taxon>Myrtales</taxon>
        <taxon>Myrtaceae</taxon>
        <taxon>Myrtoideae</taxon>
        <taxon>Eucalypteae</taxon>
        <taxon>Eucalyptus</taxon>
    </lineage>
</organism>